<evidence type="ECO:0000256" key="3">
    <source>
        <dbReference type="SAM" id="Phobius"/>
    </source>
</evidence>
<dbReference type="InterPro" id="IPR051625">
    <property type="entry name" value="Signaling_Regulatory_Domain"/>
</dbReference>
<dbReference type="RefSeq" id="WP_198736568.1">
    <property type="nucleotide sequence ID" value="NZ_JAEIOT010000008.1"/>
</dbReference>
<dbReference type="Gene3D" id="2.130.10.30">
    <property type="entry name" value="Regulator of chromosome condensation 1/beta-lactamase-inhibitor protein II"/>
    <property type="match status" value="2"/>
</dbReference>
<evidence type="ECO:0000313" key="7">
    <source>
        <dbReference type="Proteomes" id="UP000625574"/>
    </source>
</evidence>
<feature type="region of interest" description="Disordered" evidence="2">
    <location>
        <begin position="393"/>
        <end position="418"/>
    </location>
</feature>
<evidence type="ECO:0000256" key="4">
    <source>
        <dbReference type="SAM" id="SignalP"/>
    </source>
</evidence>
<keyword evidence="4" id="KW-0732">Signal</keyword>
<sequence>MTTVSRYLLILMAALALICGVTLHPQMSGTAEAQTAGVVLAGPTIATGGSYTCAIITDGTVQCWGYNRFGQLGNGTTVDSATPMTVTRLSGPATALSTSGGHTCVLIEDGSVECWGINSHGELGARPGNHSSTPVTITGLSGPATAVSAGGGHTCVLINDGSVQCWGRNDEGQLGDGTTRDSTKPVTVRGLGGTAVAVTAGGKHTCALIDGGDIRCWGSNYNGQLGNGRADDSTQPVKVRGIPGTAVTVSAGFGHTCALINDGSVRCWGHNYYAELGDGTKNDSNTPVAVRNLRRPATSVVAGPTETCAIIGDGSVQCWGLHLYSLGNGTDHFSPSPVTATLVNGTATVVTTSGETEGGSCVLMDSGEVQCWGANHNGAQSTVPVTITGLAGPVLQPGTAPSPSESSPPLADLSSMLDTSPSRGGTGLIAILTILGASAALVGYLNSTGLFRIPAIQLPPLPR</sequence>
<gene>
    <name evidence="6" type="ORF">JDV76_09030</name>
</gene>
<evidence type="ECO:0000256" key="1">
    <source>
        <dbReference type="ARBA" id="ARBA00022737"/>
    </source>
</evidence>
<feature type="transmembrane region" description="Helical" evidence="3">
    <location>
        <begin position="424"/>
        <end position="445"/>
    </location>
</feature>
<dbReference type="PRINTS" id="PR00633">
    <property type="entry name" value="RCCNDNSATION"/>
</dbReference>
<dbReference type="InterPro" id="IPR009091">
    <property type="entry name" value="RCC1/BLIP-II"/>
</dbReference>
<comment type="caution">
    <text evidence="6">The sequence shown here is derived from an EMBL/GenBank/DDBJ whole genome shotgun (WGS) entry which is preliminary data.</text>
</comment>
<evidence type="ECO:0000259" key="5">
    <source>
        <dbReference type="Pfam" id="PF25390"/>
    </source>
</evidence>
<feature type="signal peptide" evidence="4">
    <location>
        <begin position="1"/>
        <end position="23"/>
    </location>
</feature>
<name>A0ABS0VWF5_9CORY</name>
<keyword evidence="7" id="KW-1185">Reference proteome</keyword>
<dbReference type="EMBL" id="JAEIOT010000008">
    <property type="protein sequence ID" value="MBI9001108.1"/>
    <property type="molecule type" value="Genomic_DNA"/>
</dbReference>
<evidence type="ECO:0000256" key="2">
    <source>
        <dbReference type="SAM" id="MobiDB-lite"/>
    </source>
</evidence>
<protein>
    <recommendedName>
        <fullName evidence="5">RCC1-like domain-containing protein</fullName>
    </recommendedName>
</protein>
<keyword evidence="3" id="KW-0472">Membrane</keyword>
<evidence type="ECO:0000313" key="6">
    <source>
        <dbReference type="EMBL" id="MBI9001108.1"/>
    </source>
</evidence>
<dbReference type="InterPro" id="IPR058923">
    <property type="entry name" value="RCC1-like_dom"/>
</dbReference>
<organism evidence="6 7">
    <name type="scientific">Corynebacterium marambiense</name>
    <dbReference type="NCBI Taxonomy" id="2765364"/>
    <lineage>
        <taxon>Bacteria</taxon>
        <taxon>Bacillati</taxon>
        <taxon>Actinomycetota</taxon>
        <taxon>Actinomycetes</taxon>
        <taxon>Mycobacteriales</taxon>
        <taxon>Corynebacteriaceae</taxon>
        <taxon>Corynebacterium</taxon>
    </lineage>
</organism>
<dbReference type="Pfam" id="PF25390">
    <property type="entry name" value="WD40_RLD"/>
    <property type="match status" value="1"/>
</dbReference>
<feature type="compositionally biased region" description="Low complexity" evidence="2">
    <location>
        <begin position="401"/>
        <end position="415"/>
    </location>
</feature>
<keyword evidence="3" id="KW-0812">Transmembrane</keyword>
<dbReference type="SUPFAM" id="SSF50985">
    <property type="entry name" value="RCC1/BLIP-II"/>
    <property type="match status" value="2"/>
</dbReference>
<accession>A0ABS0VWF5</accession>
<dbReference type="PANTHER" id="PTHR22872">
    <property type="entry name" value="BTK-BINDING PROTEIN-RELATED"/>
    <property type="match status" value="1"/>
</dbReference>
<keyword evidence="3" id="KW-1133">Transmembrane helix</keyword>
<dbReference type="PROSITE" id="PS50012">
    <property type="entry name" value="RCC1_3"/>
    <property type="match status" value="5"/>
</dbReference>
<dbReference type="Proteomes" id="UP000625574">
    <property type="component" value="Unassembled WGS sequence"/>
</dbReference>
<reference evidence="6 7" key="1">
    <citation type="submission" date="2020-12" db="EMBL/GenBank/DDBJ databases">
        <title>Genome public.</title>
        <authorList>
            <person name="Sun Q."/>
        </authorList>
    </citation>
    <scope>NUCLEOTIDE SEQUENCE [LARGE SCALE GENOMIC DNA]</scope>
    <source>
        <strain evidence="6 7">CCM 8864</strain>
    </source>
</reference>
<keyword evidence="1" id="KW-0677">Repeat</keyword>
<feature type="chain" id="PRO_5046345326" description="RCC1-like domain-containing protein" evidence="4">
    <location>
        <begin position="24"/>
        <end position="463"/>
    </location>
</feature>
<feature type="domain" description="RCC1-like" evidence="5">
    <location>
        <begin position="44"/>
        <end position="344"/>
    </location>
</feature>
<dbReference type="PANTHER" id="PTHR22872:SF2">
    <property type="entry name" value="INHIBITOR OF BRUTON TYROSINE KINASE"/>
    <property type="match status" value="1"/>
</dbReference>
<dbReference type="InterPro" id="IPR000408">
    <property type="entry name" value="Reg_chr_condens"/>
</dbReference>
<proteinExistence type="predicted"/>